<evidence type="ECO:0000313" key="4">
    <source>
        <dbReference type="Proteomes" id="UP000321261"/>
    </source>
</evidence>
<feature type="compositionally biased region" description="Polar residues" evidence="1">
    <location>
        <begin position="1"/>
        <end position="10"/>
    </location>
</feature>
<protein>
    <submittedName>
        <fullName evidence="3">Uncharacterized protein</fullName>
    </submittedName>
</protein>
<keyword evidence="2" id="KW-0472">Membrane</keyword>
<name>A0A561SZ57_9PSEU</name>
<evidence type="ECO:0000256" key="2">
    <source>
        <dbReference type="SAM" id="Phobius"/>
    </source>
</evidence>
<keyword evidence="4" id="KW-1185">Reference proteome</keyword>
<organism evidence="3 4">
    <name type="scientific">Pseudonocardia hierapolitana</name>
    <dbReference type="NCBI Taxonomy" id="1128676"/>
    <lineage>
        <taxon>Bacteria</taxon>
        <taxon>Bacillati</taxon>
        <taxon>Actinomycetota</taxon>
        <taxon>Actinomycetes</taxon>
        <taxon>Pseudonocardiales</taxon>
        <taxon>Pseudonocardiaceae</taxon>
        <taxon>Pseudonocardia</taxon>
    </lineage>
</organism>
<feature type="transmembrane region" description="Helical" evidence="2">
    <location>
        <begin position="162"/>
        <end position="181"/>
    </location>
</feature>
<feature type="transmembrane region" description="Helical" evidence="2">
    <location>
        <begin position="136"/>
        <end position="157"/>
    </location>
</feature>
<dbReference type="OrthoDB" id="9832696at2"/>
<keyword evidence="2" id="KW-0812">Transmembrane</keyword>
<evidence type="ECO:0000256" key="1">
    <source>
        <dbReference type="SAM" id="MobiDB-lite"/>
    </source>
</evidence>
<keyword evidence="2" id="KW-1133">Transmembrane helix</keyword>
<dbReference type="Proteomes" id="UP000321261">
    <property type="component" value="Unassembled WGS sequence"/>
</dbReference>
<evidence type="ECO:0000313" key="3">
    <source>
        <dbReference type="EMBL" id="TWF80154.1"/>
    </source>
</evidence>
<feature type="transmembrane region" description="Helical" evidence="2">
    <location>
        <begin position="106"/>
        <end position="130"/>
    </location>
</feature>
<sequence length="298" mass="30846">MTAPHQSPQKTAFAERPYPQEPHQQPHQPVHPPVAPGHHLRPWPVNPEQQQAHPDQPYRAAGQPEQVSGRQAADEELRRAQARTQGLPGGPAAEPPRPIFVRKQRFVALAWAALVFGIVGIVAGVVGVLVGSSIVVLKYLTIGLAVVGVLLGAIALLGTRKVLGGIGVVLCAGAIAVALTAQVATPEVEGTTGVGDVASQDVALRDCTVVRQDGAVTAEATLEITNRTAERQSYNINVTVNDKTGPRVGEINAIATTVAPGETVVLSGAQASGEVSGRAQAGPADCRIATVNRLALGG</sequence>
<dbReference type="AlphaFoldDB" id="A0A561SZ57"/>
<comment type="caution">
    <text evidence="3">The sequence shown here is derived from an EMBL/GenBank/DDBJ whole genome shotgun (WGS) entry which is preliminary data.</text>
</comment>
<reference evidence="3 4" key="1">
    <citation type="submission" date="2019-06" db="EMBL/GenBank/DDBJ databases">
        <title>Sequencing the genomes of 1000 actinobacteria strains.</title>
        <authorList>
            <person name="Klenk H.-P."/>
        </authorList>
    </citation>
    <scope>NUCLEOTIDE SEQUENCE [LARGE SCALE GENOMIC DNA]</scope>
    <source>
        <strain evidence="3 4">DSM 45671</strain>
    </source>
</reference>
<proteinExistence type="predicted"/>
<gene>
    <name evidence="3" type="ORF">FHX44_116092</name>
</gene>
<feature type="region of interest" description="Disordered" evidence="1">
    <location>
        <begin position="1"/>
        <end position="96"/>
    </location>
</feature>
<accession>A0A561SZ57</accession>
<dbReference type="EMBL" id="VIWU01000001">
    <property type="protein sequence ID" value="TWF80154.1"/>
    <property type="molecule type" value="Genomic_DNA"/>
</dbReference>
<dbReference type="RefSeq" id="WP_147258878.1">
    <property type="nucleotide sequence ID" value="NZ_VIWU01000001.1"/>
</dbReference>